<dbReference type="InterPro" id="IPR036397">
    <property type="entry name" value="RNaseH_sf"/>
</dbReference>
<dbReference type="PANTHER" id="PTHR37984">
    <property type="entry name" value="PROTEIN CBG26694"/>
    <property type="match status" value="1"/>
</dbReference>
<dbReference type="GO" id="GO:0003676">
    <property type="term" value="F:nucleic acid binding"/>
    <property type="evidence" value="ECO:0007669"/>
    <property type="project" value="InterPro"/>
</dbReference>
<comment type="caution">
    <text evidence="2">The sequence shown here is derived from an EMBL/GenBank/DDBJ whole genome shotgun (WGS) entry which is preliminary data.</text>
</comment>
<proteinExistence type="predicted"/>
<dbReference type="InterPro" id="IPR050951">
    <property type="entry name" value="Retrovirus_Pol_polyprotein"/>
</dbReference>
<dbReference type="Gene3D" id="3.30.420.10">
    <property type="entry name" value="Ribonuclease H-like superfamily/Ribonuclease H"/>
    <property type="match status" value="1"/>
</dbReference>
<evidence type="ECO:0000313" key="3">
    <source>
        <dbReference type="Proteomes" id="UP001458880"/>
    </source>
</evidence>
<keyword evidence="3" id="KW-1185">Reference proteome</keyword>
<accession>A0AAW1JFD3</accession>
<protein>
    <submittedName>
        <fullName evidence="2">Integrase core domain</fullName>
    </submittedName>
</protein>
<organism evidence="2 3">
    <name type="scientific">Popillia japonica</name>
    <name type="common">Japanese beetle</name>
    <dbReference type="NCBI Taxonomy" id="7064"/>
    <lineage>
        <taxon>Eukaryota</taxon>
        <taxon>Metazoa</taxon>
        <taxon>Ecdysozoa</taxon>
        <taxon>Arthropoda</taxon>
        <taxon>Hexapoda</taxon>
        <taxon>Insecta</taxon>
        <taxon>Pterygota</taxon>
        <taxon>Neoptera</taxon>
        <taxon>Endopterygota</taxon>
        <taxon>Coleoptera</taxon>
        <taxon>Polyphaga</taxon>
        <taxon>Scarabaeiformia</taxon>
        <taxon>Scarabaeidae</taxon>
        <taxon>Rutelinae</taxon>
        <taxon>Popillia</taxon>
    </lineage>
</organism>
<dbReference type="Proteomes" id="UP001458880">
    <property type="component" value="Unassembled WGS sequence"/>
</dbReference>
<dbReference type="GO" id="GO:0015074">
    <property type="term" value="P:DNA integration"/>
    <property type="evidence" value="ECO:0007669"/>
    <property type="project" value="InterPro"/>
</dbReference>
<reference evidence="2 3" key="1">
    <citation type="journal article" date="2024" name="BMC Genomics">
        <title>De novo assembly and annotation of Popillia japonica's genome with initial clues to its potential as an invasive pest.</title>
        <authorList>
            <person name="Cucini C."/>
            <person name="Boschi S."/>
            <person name="Funari R."/>
            <person name="Cardaioli E."/>
            <person name="Iannotti N."/>
            <person name="Marturano G."/>
            <person name="Paoli F."/>
            <person name="Bruttini M."/>
            <person name="Carapelli A."/>
            <person name="Frati F."/>
            <person name="Nardi F."/>
        </authorList>
    </citation>
    <scope>NUCLEOTIDE SEQUENCE [LARGE SCALE GENOMIC DNA]</scope>
    <source>
        <strain evidence="2">DMR45628</strain>
    </source>
</reference>
<gene>
    <name evidence="2" type="ORF">QE152_g30072</name>
</gene>
<evidence type="ECO:0000259" key="1">
    <source>
        <dbReference type="PROSITE" id="PS50994"/>
    </source>
</evidence>
<dbReference type="InterPro" id="IPR001584">
    <property type="entry name" value="Integrase_cat-core"/>
</dbReference>
<name>A0AAW1JFD3_POPJA</name>
<dbReference type="EMBL" id="JASPKY010000396">
    <property type="protein sequence ID" value="KAK9702232.1"/>
    <property type="molecule type" value="Genomic_DNA"/>
</dbReference>
<evidence type="ECO:0000313" key="2">
    <source>
        <dbReference type="EMBL" id="KAK9702232.1"/>
    </source>
</evidence>
<sequence>MALIKLIRKLKLPIIGSQKSDIRQYVKNCKSCQINKTNFKPTKQPMEITSTSEKPFERLALDIVGPLPITEGGAQDDLTKFSFAEPIPNHESKTIATTLTKIITYFGIPKTILTDQGPDFMSQLIKDLTNLFKTKHLSSTPYHPQTNGALERSHLTLKDYLKHYIKTNQSVKLLLTSVSQKQSSRIKVLISCLS</sequence>
<dbReference type="AlphaFoldDB" id="A0AAW1JFD3"/>
<dbReference type="InterPro" id="IPR012337">
    <property type="entry name" value="RNaseH-like_sf"/>
</dbReference>
<dbReference type="SUPFAM" id="SSF53098">
    <property type="entry name" value="Ribonuclease H-like"/>
    <property type="match status" value="1"/>
</dbReference>
<dbReference type="PROSITE" id="PS50994">
    <property type="entry name" value="INTEGRASE"/>
    <property type="match status" value="1"/>
</dbReference>
<dbReference type="Pfam" id="PF00665">
    <property type="entry name" value="rve"/>
    <property type="match status" value="1"/>
</dbReference>
<feature type="domain" description="Integrase catalytic" evidence="1">
    <location>
        <begin position="51"/>
        <end position="194"/>
    </location>
</feature>
<dbReference type="PANTHER" id="PTHR37984:SF15">
    <property type="entry name" value="INTEGRASE CATALYTIC DOMAIN-CONTAINING PROTEIN"/>
    <property type="match status" value="1"/>
</dbReference>